<dbReference type="EMBL" id="QBML01000044">
    <property type="protein sequence ID" value="PZO36145.1"/>
    <property type="molecule type" value="Genomic_DNA"/>
</dbReference>
<dbReference type="AlphaFoldDB" id="A0A2W4XNI6"/>
<comment type="catalytic activity">
    <reaction evidence="1 4">
        <text>(4aS,6R)-4a-hydroxy-L-erythro-5,6,7,8-tetrahydrobiopterin = (6R)-L-erythro-6,7-dihydrobiopterin + H2O</text>
        <dbReference type="Rhea" id="RHEA:11920"/>
        <dbReference type="ChEBI" id="CHEBI:15377"/>
        <dbReference type="ChEBI" id="CHEBI:15642"/>
        <dbReference type="ChEBI" id="CHEBI:43120"/>
        <dbReference type="EC" id="4.2.1.96"/>
    </reaction>
</comment>
<dbReference type="Gene3D" id="3.30.1360.20">
    <property type="entry name" value="Transcriptional coactivator/pterin dehydratase"/>
    <property type="match status" value="1"/>
</dbReference>
<evidence type="ECO:0000313" key="6">
    <source>
        <dbReference type="Proteomes" id="UP000249467"/>
    </source>
</evidence>
<dbReference type="Pfam" id="PF01329">
    <property type="entry name" value="Pterin_4a"/>
    <property type="match status" value="1"/>
</dbReference>
<evidence type="ECO:0000256" key="4">
    <source>
        <dbReference type="HAMAP-Rule" id="MF_00434"/>
    </source>
</evidence>
<dbReference type="PANTHER" id="PTHR12599">
    <property type="entry name" value="PTERIN-4-ALPHA-CARBINOLAMINE DEHYDRATASE"/>
    <property type="match status" value="1"/>
</dbReference>
<dbReference type="EC" id="4.2.1.96" evidence="4"/>
<dbReference type="GO" id="GO:0008124">
    <property type="term" value="F:4-alpha-hydroxytetrahydrobiopterin dehydratase activity"/>
    <property type="evidence" value="ECO:0007669"/>
    <property type="project" value="UniProtKB-UniRule"/>
</dbReference>
<dbReference type="Proteomes" id="UP000249467">
    <property type="component" value="Unassembled WGS sequence"/>
</dbReference>
<reference evidence="5 6" key="1">
    <citation type="submission" date="2018-04" db="EMBL/GenBank/DDBJ databases">
        <authorList>
            <person name="Go L.Y."/>
            <person name="Mitchell J.A."/>
        </authorList>
    </citation>
    <scope>NUCLEOTIDE SEQUENCE [LARGE SCALE GENOMIC DNA]</scope>
    <source>
        <strain evidence="5">ULC066bin1</strain>
    </source>
</reference>
<proteinExistence type="inferred from homology"/>
<evidence type="ECO:0000256" key="3">
    <source>
        <dbReference type="ARBA" id="ARBA00023239"/>
    </source>
</evidence>
<accession>A0A2W4XNI6</accession>
<evidence type="ECO:0000313" key="5">
    <source>
        <dbReference type="EMBL" id="PZO36145.1"/>
    </source>
</evidence>
<organism evidence="5 6">
    <name type="scientific">Pseudanabaena frigida</name>
    <dbReference type="NCBI Taxonomy" id="945775"/>
    <lineage>
        <taxon>Bacteria</taxon>
        <taxon>Bacillati</taxon>
        <taxon>Cyanobacteriota</taxon>
        <taxon>Cyanophyceae</taxon>
        <taxon>Pseudanabaenales</taxon>
        <taxon>Pseudanabaenaceae</taxon>
        <taxon>Pseudanabaena</taxon>
    </lineage>
</organism>
<dbReference type="GO" id="GO:0006729">
    <property type="term" value="P:tetrahydrobiopterin biosynthetic process"/>
    <property type="evidence" value="ECO:0007669"/>
    <property type="project" value="InterPro"/>
</dbReference>
<sequence length="93" mass="10630">MLKEKMTDKEITTEIAKLPEWKVVDGKLNRAFKFDSFVDAFGFMTKVAFASDKMDHHPELFNVYNRVVIDLATHDVDGISNLDIELAKKINAL</sequence>
<evidence type="ECO:0000256" key="1">
    <source>
        <dbReference type="ARBA" id="ARBA00001554"/>
    </source>
</evidence>
<dbReference type="NCBIfam" id="NF002017">
    <property type="entry name" value="PRK00823.1-2"/>
    <property type="match status" value="1"/>
</dbReference>
<name>A0A2W4XNI6_9CYAN</name>
<comment type="caution">
    <text evidence="5">The sequence shown here is derived from an EMBL/GenBank/DDBJ whole genome shotgun (WGS) entry which is preliminary data.</text>
</comment>
<dbReference type="NCBIfam" id="NF002018">
    <property type="entry name" value="PRK00823.1-3"/>
    <property type="match status" value="1"/>
</dbReference>
<dbReference type="SUPFAM" id="SSF55248">
    <property type="entry name" value="PCD-like"/>
    <property type="match status" value="1"/>
</dbReference>
<reference evidence="5 6" key="2">
    <citation type="submission" date="2018-06" db="EMBL/GenBank/DDBJ databases">
        <title>Metagenomic assembly of (sub)arctic Cyanobacteria and their associated microbiome from non-axenic cultures.</title>
        <authorList>
            <person name="Baurain D."/>
        </authorList>
    </citation>
    <scope>NUCLEOTIDE SEQUENCE [LARGE SCALE GENOMIC DNA]</scope>
    <source>
        <strain evidence="5">ULC066bin1</strain>
    </source>
</reference>
<dbReference type="PANTHER" id="PTHR12599:SF0">
    <property type="entry name" value="PTERIN-4-ALPHA-CARBINOLAMINE DEHYDRATASE"/>
    <property type="match status" value="1"/>
</dbReference>
<protein>
    <recommendedName>
        <fullName evidence="4">Putative pterin-4-alpha-carbinolamine dehydratase</fullName>
        <shortName evidence="4">PHS</shortName>
        <ecNumber evidence="4">4.2.1.96</ecNumber>
    </recommendedName>
    <alternativeName>
        <fullName evidence="4">4-alpha-hydroxy-tetrahydropterin dehydratase</fullName>
    </alternativeName>
    <alternativeName>
        <fullName evidence="4">Pterin carbinolamine dehydratase</fullName>
        <shortName evidence="4">PCD</shortName>
    </alternativeName>
</protein>
<evidence type="ECO:0000256" key="2">
    <source>
        <dbReference type="ARBA" id="ARBA00006472"/>
    </source>
</evidence>
<comment type="similarity">
    <text evidence="2 4">Belongs to the pterin-4-alpha-carbinolamine dehydratase family.</text>
</comment>
<keyword evidence="3 4" id="KW-0456">Lyase</keyword>
<dbReference type="HAMAP" id="MF_00434">
    <property type="entry name" value="Pterin_4_alpha"/>
    <property type="match status" value="1"/>
</dbReference>
<dbReference type="InterPro" id="IPR036428">
    <property type="entry name" value="PCD_sf"/>
</dbReference>
<gene>
    <name evidence="5" type="ORF">DCF19_22205</name>
</gene>
<dbReference type="InterPro" id="IPR001533">
    <property type="entry name" value="Pterin_deHydtase"/>
</dbReference>